<comment type="caution">
    <text evidence="1">The sequence shown here is derived from an EMBL/GenBank/DDBJ whole genome shotgun (WGS) entry which is preliminary data.</text>
</comment>
<evidence type="ECO:0000313" key="2">
    <source>
        <dbReference type="Proteomes" id="UP001274830"/>
    </source>
</evidence>
<dbReference type="AlphaFoldDB" id="A0AAE0WMG9"/>
<evidence type="ECO:0000313" key="1">
    <source>
        <dbReference type="EMBL" id="KAK3674434.1"/>
    </source>
</evidence>
<dbReference type="Proteomes" id="UP001274830">
    <property type="component" value="Unassembled WGS sequence"/>
</dbReference>
<organism evidence="1 2">
    <name type="scientific">Recurvomyces mirabilis</name>
    <dbReference type="NCBI Taxonomy" id="574656"/>
    <lineage>
        <taxon>Eukaryota</taxon>
        <taxon>Fungi</taxon>
        <taxon>Dikarya</taxon>
        <taxon>Ascomycota</taxon>
        <taxon>Pezizomycotina</taxon>
        <taxon>Dothideomycetes</taxon>
        <taxon>Dothideomycetidae</taxon>
        <taxon>Mycosphaerellales</taxon>
        <taxon>Teratosphaeriaceae</taxon>
        <taxon>Recurvomyces</taxon>
    </lineage>
</organism>
<gene>
    <name evidence="1" type="ORF">LTR78_005520</name>
</gene>
<dbReference type="EMBL" id="JAUTXT010000019">
    <property type="protein sequence ID" value="KAK3674434.1"/>
    <property type="molecule type" value="Genomic_DNA"/>
</dbReference>
<accession>A0AAE0WMG9</accession>
<keyword evidence="2" id="KW-1185">Reference proteome</keyword>
<reference evidence="1" key="1">
    <citation type="submission" date="2023-07" db="EMBL/GenBank/DDBJ databases">
        <title>Black Yeasts Isolated from many extreme environments.</title>
        <authorList>
            <person name="Coleine C."/>
            <person name="Stajich J.E."/>
            <person name="Selbmann L."/>
        </authorList>
    </citation>
    <scope>NUCLEOTIDE SEQUENCE</scope>
    <source>
        <strain evidence="1">CCFEE 5485</strain>
    </source>
</reference>
<proteinExistence type="predicted"/>
<name>A0AAE0WMG9_9PEZI</name>
<protein>
    <submittedName>
        <fullName evidence="1">Uncharacterized protein</fullName>
    </submittedName>
</protein>
<sequence>MNRVRRAPLENALLRSSGRHNDSKTQLLSWLDGNALRCLRAVCTVLHNYVDSKPGRPFRGLYASATTADVRLDLAWRRIAKFCYILTITISAPSTQSAEDKESSSQVSSSRRKYSTLSDIPLYQKGKSVLARLPWNRPPPNEQLSRYQGARLSIAFDRRSNPDQDLQDDATAHWLSLLAPCHQLRTIILRVHGDPSWPGRTKIERTLITIRSALEQSELPHLTEIRFAPIHIMGIIHLRWAGLGVFGFASIPSPSPSPLEQSILSTLQIITPFHGAKDSPSPAQKQMSKKILHDFLRSFTPTLRVLRFLWLGAEGPSPLLLHLDFEDEDPSIDKAECISHSDQTPTMTALHWTQLEEIYLGSITHPQRTIALALESAPRLRKFWMLRWGSSSHQRAFKPDDGNEADWVDVVPMPVSRAMPSTVDKRGRRTASTMMVALRRRSDVSSIYSQEDE</sequence>